<organism evidence="2 3">
    <name type="scientific">Candidatus Arcanibacter lacustris</name>
    <dbReference type="NCBI Taxonomy" id="1607817"/>
    <lineage>
        <taxon>Bacteria</taxon>
        <taxon>Pseudomonadati</taxon>
        <taxon>Pseudomonadota</taxon>
        <taxon>Alphaproteobacteria</taxon>
        <taxon>Rickettsiales</taxon>
        <taxon>Candidatus Arcanibacter</taxon>
    </lineage>
</organism>
<proteinExistence type="predicted"/>
<evidence type="ECO:0000313" key="2">
    <source>
        <dbReference type="EMBL" id="KKB96549.1"/>
    </source>
</evidence>
<dbReference type="Pfam" id="PF10877">
    <property type="entry name" value="DUF2671"/>
    <property type="match status" value="1"/>
</dbReference>
<evidence type="ECO:0000256" key="1">
    <source>
        <dbReference type="SAM" id="MobiDB-lite"/>
    </source>
</evidence>
<accession>A0A0F5MPP7</accession>
<dbReference type="AlphaFoldDB" id="A0A0F5MPP7"/>
<dbReference type="EMBL" id="JYHA01000058">
    <property type="protein sequence ID" value="KKB96549.1"/>
    <property type="molecule type" value="Genomic_DNA"/>
</dbReference>
<dbReference type="Proteomes" id="UP000033358">
    <property type="component" value="Unassembled WGS sequence"/>
</dbReference>
<comment type="caution">
    <text evidence="2">The sequence shown here is derived from an EMBL/GenBank/DDBJ whole genome shotgun (WGS) entry which is preliminary data.</text>
</comment>
<feature type="compositionally biased region" description="Acidic residues" evidence="1">
    <location>
        <begin position="93"/>
        <end position="106"/>
    </location>
</feature>
<evidence type="ECO:0000313" key="3">
    <source>
        <dbReference type="Proteomes" id="UP000033358"/>
    </source>
</evidence>
<reference evidence="2 3" key="1">
    <citation type="submission" date="2015-02" db="EMBL/GenBank/DDBJ databases">
        <title>Single cell genomics of a rare environmental alphaproteobacterium provides unique insights into Rickettsiaceae evolution.</title>
        <authorList>
            <person name="Martijn J."/>
            <person name="Schulz F."/>
            <person name="Zaremba-Niedzwiedzka K."/>
            <person name="Viklund J."/>
            <person name="Stepanauskas R."/>
            <person name="Andersson S.G.E."/>
            <person name="Horn M."/>
            <person name="Guy L."/>
            <person name="Ettema T.J.G."/>
        </authorList>
    </citation>
    <scope>NUCLEOTIDE SEQUENCE [LARGE SCALE GENOMIC DNA]</scope>
    <source>
        <strain evidence="2 3">SCGC AAA041-L04</strain>
    </source>
</reference>
<gene>
    <name evidence="2" type="ORF">SZ25_00364</name>
</gene>
<feature type="region of interest" description="Disordered" evidence="1">
    <location>
        <begin position="84"/>
        <end position="106"/>
    </location>
</feature>
<sequence length="106" mass="12016">MAKIQIKNIEASKVVNDNNSGEYDIMNDVHYVCKSCSLITDFLKKGCDVMQLANGDVVVTEVKAVTFHYSWSEKKEKLVRVYGGSKSKKSKDLEEDFEDDLELEMA</sequence>
<dbReference type="InterPro" id="IPR022715">
    <property type="entry name" value="DUF2671"/>
</dbReference>
<name>A0A0F5MPP7_9RICK</name>
<keyword evidence="3" id="KW-1185">Reference proteome</keyword>
<protein>
    <submittedName>
        <fullName evidence="2">Uncharacterized protein</fullName>
    </submittedName>
</protein>